<proteinExistence type="predicted"/>
<dbReference type="GO" id="GO:0003700">
    <property type="term" value="F:DNA-binding transcription factor activity"/>
    <property type="evidence" value="ECO:0007669"/>
    <property type="project" value="TreeGrafter"/>
</dbReference>
<dbReference type="PROSITE" id="PS50977">
    <property type="entry name" value="HTH_TETR_2"/>
    <property type="match status" value="1"/>
</dbReference>
<dbReference type="PRINTS" id="PR00455">
    <property type="entry name" value="HTHTETR"/>
</dbReference>
<dbReference type="InterPro" id="IPR049445">
    <property type="entry name" value="TetR_SbtR-like_C"/>
</dbReference>
<dbReference type="EMBL" id="BONQ01000139">
    <property type="protein sequence ID" value="GIG50828.1"/>
    <property type="molecule type" value="Genomic_DNA"/>
</dbReference>
<gene>
    <name evidence="6" type="ORF">Dsi01nite_088690</name>
</gene>
<reference evidence="6" key="1">
    <citation type="submission" date="2021-01" db="EMBL/GenBank/DDBJ databases">
        <title>Whole genome shotgun sequence of Dactylosporangium siamense NBRC 106093.</title>
        <authorList>
            <person name="Komaki H."/>
            <person name="Tamura T."/>
        </authorList>
    </citation>
    <scope>NUCLEOTIDE SEQUENCE</scope>
    <source>
        <strain evidence="6">NBRC 106093</strain>
    </source>
</reference>
<keyword evidence="2 4" id="KW-0238">DNA-binding</keyword>
<dbReference type="Proteomes" id="UP000660611">
    <property type="component" value="Unassembled WGS sequence"/>
</dbReference>
<dbReference type="InterPro" id="IPR001647">
    <property type="entry name" value="HTH_TetR"/>
</dbReference>
<evidence type="ECO:0000256" key="1">
    <source>
        <dbReference type="ARBA" id="ARBA00023015"/>
    </source>
</evidence>
<evidence type="ECO:0000313" key="6">
    <source>
        <dbReference type="EMBL" id="GIG50828.1"/>
    </source>
</evidence>
<dbReference type="Pfam" id="PF21597">
    <property type="entry name" value="TetR_C_43"/>
    <property type="match status" value="1"/>
</dbReference>
<accession>A0A919PY82</accession>
<evidence type="ECO:0000256" key="2">
    <source>
        <dbReference type="ARBA" id="ARBA00023125"/>
    </source>
</evidence>
<organism evidence="6 7">
    <name type="scientific">Dactylosporangium siamense</name>
    <dbReference type="NCBI Taxonomy" id="685454"/>
    <lineage>
        <taxon>Bacteria</taxon>
        <taxon>Bacillati</taxon>
        <taxon>Actinomycetota</taxon>
        <taxon>Actinomycetes</taxon>
        <taxon>Micromonosporales</taxon>
        <taxon>Micromonosporaceae</taxon>
        <taxon>Dactylosporangium</taxon>
    </lineage>
</organism>
<dbReference type="AlphaFoldDB" id="A0A919PY82"/>
<evidence type="ECO:0000259" key="5">
    <source>
        <dbReference type="PROSITE" id="PS50977"/>
    </source>
</evidence>
<dbReference type="InterPro" id="IPR036271">
    <property type="entry name" value="Tet_transcr_reg_TetR-rel_C_sf"/>
</dbReference>
<name>A0A919PY82_9ACTN</name>
<keyword evidence="7" id="KW-1185">Reference proteome</keyword>
<dbReference type="PANTHER" id="PTHR30055:SF234">
    <property type="entry name" value="HTH-TYPE TRANSCRIPTIONAL REGULATOR BETI"/>
    <property type="match status" value="1"/>
</dbReference>
<dbReference type="SUPFAM" id="SSF48498">
    <property type="entry name" value="Tetracyclin repressor-like, C-terminal domain"/>
    <property type="match status" value="1"/>
</dbReference>
<dbReference type="InterPro" id="IPR050109">
    <property type="entry name" value="HTH-type_TetR-like_transc_reg"/>
</dbReference>
<dbReference type="SUPFAM" id="SSF46689">
    <property type="entry name" value="Homeodomain-like"/>
    <property type="match status" value="1"/>
</dbReference>
<sequence length="185" mass="20358">MPLRADAARNVTQIRAAAIAAFRGRGLGTPLEEIAAAAGVSKATVYNRFGGRDGLIDAVIGELVAAELHAIMDRARWVDDPWQAVATYVGDRRDLQFREPAFTDALLMLYPNSAQLVALATAATDMTERLLRRGHDAGVLREDFTAGDLYYADVANGLALRALRTPSREDYDRRTRFFIDGLHPR</sequence>
<dbReference type="Gene3D" id="1.10.357.10">
    <property type="entry name" value="Tetracycline Repressor, domain 2"/>
    <property type="match status" value="1"/>
</dbReference>
<dbReference type="GO" id="GO:0000976">
    <property type="term" value="F:transcription cis-regulatory region binding"/>
    <property type="evidence" value="ECO:0007669"/>
    <property type="project" value="TreeGrafter"/>
</dbReference>
<dbReference type="InterPro" id="IPR009057">
    <property type="entry name" value="Homeodomain-like_sf"/>
</dbReference>
<protein>
    <submittedName>
        <fullName evidence="6">Transcriptional regulatory protein TetR</fullName>
    </submittedName>
</protein>
<comment type="caution">
    <text evidence="6">The sequence shown here is derived from an EMBL/GenBank/DDBJ whole genome shotgun (WGS) entry which is preliminary data.</text>
</comment>
<feature type="domain" description="HTH tetR-type" evidence="5">
    <location>
        <begin position="8"/>
        <end position="67"/>
    </location>
</feature>
<evidence type="ECO:0000313" key="7">
    <source>
        <dbReference type="Proteomes" id="UP000660611"/>
    </source>
</evidence>
<dbReference type="Pfam" id="PF00440">
    <property type="entry name" value="TetR_N"/>
    <property type="match status" value="1"/>
</dbReference>
<keyword evidence="3" id="KW-0804">Transcription</keyword>
<dbReference type="PANTHER" id="PTHR30055">
    <property type="entry name" value="HTH-TYPE TRANSCRIPTIONAL REGULATOR RUTR"/>
    <property type="match status" value="1"/>
</dbReference>
<keyword evidence="1" id="KW-0805">Transcription regulation</keyword>
<feature type="DNA-binding region" description="H-T-H motif" evidence="4">
    <location>
        <begin position="30"/>
        <end position="49"/>
    </location>
</feature>
<evidence type="ECO:0000256" key="4">
    <source>
        <dbReference type="PROSITE-ProRule" id="PRU00335"/>
    </source>
</evidence>
<evidence type="ECO:0000256" key="3">
    <source>
        <dbReference type="ARBA" id="ARBA00023163"/>
    </source>
</evidence>